<evidence type="ECO:0000256" key="1">
    <source>
        <dbReference type="SAM" id="MobiDB-lite"/>
    </source>
</evidence>
<organism evidence="3">
    <name type="scientific">Melampsora larici-populina (strain 98AG31 / pathotype 3-4-7)</name>
    <name type="common">Poplar leaf rust fungus</name>
    <dbReference type="NCBI Taxonomy" id="747676"/>
    <lineage>
        <taxon>Eukaryota</taxon>
        <taxon>Fungi</taxon>
        <taxon>Dikarya</taxon>
        <taxon>Basidiomycota</taxon>
        <taxon>Pucciniomycotina</taxon>
        <taxon>Pucciniomycetes</taxon>
        <taxon>Pucciniales</taxon>
        <taxon>Melampsoraceae</taxon>
        <taxon>Melampsora</taxon>
    </lineage>
</organism>
<proteinExistence type="predicted"/>
<dbReference type="VEuPathDB" id="FungiDB:MELLADRAFT_66568"/>
<dbReference type="EMBL" id="GL883133">
    <property type="protein sequence ID" value="EGG02142.1"/>
    <property type="molecule type" value="Genomic_DNA"/>
</dbReference>
<dbReference type="HOGENOM" id="CLU_1107337_0_0_1"/>
<evidence type="ECO:0008006" key="4">
    <source>
        <dbReference type="Google" id="ProtNLM"/>
    </source>
</evidence>
<gene>
    <name evidence="2" type="ORF">MELLADRAFT_66568</name>
</gene>
<dbReference type="InParanoid" id="F4RZR6"/>
<evidence type="ECO:0000313" key="2">
    <source>
        <dbReference type="EMBL" id="EGG02142.1"/>
    </source>
</evidence>
<evidence type="ECO:0000313" key="3">
    <source>
        <dbReference type="Proteomes" id="UP000001072"/>
    </source>
</evidence>
<dbReference type="KEGG" id="mlr:MELLADRAFT_66568"/>
<keyword evidence="3" id="KW-1185">Reference proteome</keyword>
<reference evidence="3" key="1">
    <citation type="journal article" date="2011" name="Proc. Natl. Acad. Sci. U.S.A.">
        <title>Obligate biotrophy features unraveled by the genomic analysis of rust fungi.</title>
        <authorList>
            <person name="Duplessis S."/>
            <person name="Cuomo C.A."/>
            <person name="Lin Y.-C."/>
            <person name="Aerts A."/>
            <person name="Tisserant E."/>
            <person name="Veneault-Fourrey C."/>
            <person name="Joly D.L."/>
            <person name="Hacquard S."/>
            <person name="Amselem J."/>
            <person name="Cantarel B.L."/>
            <person name="Chiu R."/>
            <person name="Coutinho P.M."/>
            <person name="Feau N."/>
            <person name="Field M."/>
            <person name="Frey P."/>
            <person name="Gelhaye E."/>
            <person name="Goldberg J."/>
            <person name="Grabherr M.G."/>
            <person name="Kodira C.D."/>
            <person name="Kohler A."/>
            <person name="Kuees U."/>
            <person name="Lindquist E.A."/>
            <person name="Lucas S.M."/>
            <person name="Mago R."/>
            <person name="Mauceli E."/>
            <person name="Morin E."/>
            <person name="Murat C."/>
            <person name="Pangilinan J.L."/>
            <person name="Park R."/>
            <person name="Pearson M."/>
            <person name="Quesneville H."/>
            <person name="Rouhier N."/>
            <person name="Sakthikumar S."/>
            <person name="Salamov A.A."/>
            <person name="Schmutz J."/>
            <person name="Selles B."/>
            <person name="Shapiro H."/>
            <person name="Tanguay P."/>
            <person name="Tuskan G.A."/>
            <person name="Henrissat B."/>
            <person name="Van de Peer Y."/>
            <person name="Rouze P."/>
            <person name="Ellis J.G."/>
            <person name="Dodds P.N."/>
            <person name="Schein J.E."/>
            <person name="Zhong S."/>
            <person name="Hamelin R.C."/>
            <person name="Grigoriev I.V."/>
            <person name="Szabo L.J."/>
            <person name="Martin F."/>
        </authorList>
    </citation>
    <scope>NUCLEOTIDE SEQUENCE [LARGE SCALE GENOMIC DNA]</scope>
    <source>
        <strain evidence="3">98AG31 / pathotype 3-4-7</strain>
    </source>
</reference>
<sequence length="251" mass="28217">MNTQSTLRHSARPDFTHVPIQLTTRRDSELYHVPIPITAHPFLALARDQCFNCGWWNHTKPECAHPSEYWCKEGPEQWRRMPNGKFYSMKALLGLPPYHKKPLQQQLDLGVLGPAINLRGPMSLNSDAYRSVINSSSMASTQNTFNFDLTQSSTPKTSSNYRPMSQNTINPSSQQTVSNYLPVSQNTLNPSSQLSDQLSERHPFEIPSSMPSSDFIATPTRAVRGGHSLETDVGVVLRSANYTEVINWSPE</sequence>
<feature type="region of interest" description="Disordered" evidence="1">
    <location>
        <begin position="148"/>
        <end position="175"/>
    </location>
</feature>
<accession>F4RZR6</accession>
<name>F4RZR6_MELLP</name>
<dbReference type="GeneID" id="18930658"/>
<dbReference type="RefSeq" id="XP_007414679.1">
    <property type="nucleotide sequence ID" value="XM_007414617.1"/>
</dbReference>
<protein>
    <recommendedName>
        <fullName evidence="4">CCHC-type domain-containing protein</fullName>
    </recommendedName>
</protein>
<dbReference type="Proteomes" id="UP000001072">
    <property type="component" value="Unassembled WGS sequence"/>
</dbReference>
<dbReference type="OrthoDB" id="10484036at2759"/>
<dbReference type="AlphaFoldDB" id="F4RZR6"/>